<evidence type="ECO:0000313" key="10">
    <source>
        <dbReference type="EMBL" id="MCK9877065.1"/>
    </source>
</evidence>
<feature type="transmembrane region" description="Helical" evidence="9">
    <location>
        <begin position="431"/>
        <end position="450"/>
    </location>
</feature>
<comment type="subunit">
    <text evidence="9">The system is composed of three essential subunits: KdpA, KdpB and KdpC.</text>
</comment>
<keyword evidence="4 9" id="KW-0812">Transmembrane</keyword>
<dbReference type="Proteomes" id="UP001201873">
    <property type="component" value="Unassembled WGS sequence"/>
</dbReference>
<proteinExistence type="inferred from homology"/>
<protein>
    <recommendedName>
        <fullName evidence="9">Potassium-transporting ATPase potassium-binding subunit</fullName>
    </recommendedName>
    <alternativeName>
        <fullName evidence="9">ATP phosphohydrolase [potassium-transporting] A chain</fullName>
    </alternativeName>
    <alternativeName>
        <fullName evidence="9">Potassium-binding and translocating subunit A</fullName>
    </alternativeName>
    <alternativeName>
        <fullName evidence="9">Potassium-translocating ATPase A chain</fullName>
    </alternativeName>
</protein>
<keyword evidence="8 9" id="KW-0472">Membrane</keyword>
<name>A0ABT0JZU5_9ACTN</name>
<feature type="transmembrane region" description="Helical" evidence="9">
    <location>
        <begin position="296"/>
        <end position="316"/>
    </location>
</feature>
<keyword evidence="6 9" id="KW-1133">Transmembrane helix</keyword>
<evidence type="ECO:0000256" key="8">
    <source>
        <dbReference type="ARBA" id="ARBA00023136"/>
    </source>
</evidence>
<sequence length="570" mass="59511">MSTNVAGVLAVALLVALLCAGYRPLGDHMYRVYTDRRHLRVERVIYRLTGVNPDAGQRWGVYARSVLAFSLVSVLLLYLLERVQAHLPGSLGFAGVAPPLAWNTAVSFMTNTNWQAYSGESTMGHLVQMAGLAVQNFVSAAVGISVAIAVVRGLAHRRAPVAPGAGSRDNALDAGEELGNFWVDLTRTVIRLLLPIGVLAALVLIAGGAIQNLHGVRLVDTLTGGHQAITGGPVASQEAIKELGTNGGGFYNVNSAHPFENPTSWTNLFEIYLLLVLPFSLPRTFGRMVGDRRQGLVIVSVMAVLAIGSLTAGAAFQAVHHGTVPTAVGAATEGTETRFGVPNSSLFATATTLTSTGAVNSFHDSYTSLGGATLLFNMMLGEIAPGGTGSGLYGMLVLAVITVFVAGLMIGRTPEYLGKRIGSREIRFAAMYFLITPAIALLGTGIAMGLPGERASMLNSGAHGLSEVLYAFTSAANNNGSAFAGISVNTTWYNTALGLAMLLGRLLPMLFVLAMAGSFARQQPLPATAGTLPTHRPQFAGMLAGTAVILVALTFFPALALGPLAEGMHA</sequence>
<comment type="similarity">
    <text evidence="9">Belongs to the KdpA family.</text>
</comment>
<dbReference type="Pfam" id="PF03814">
    <property type="entry name" value="KdpA"/>
    <property type="match status" value="1"/>
</dbReference>
<dbReference type="EMBL" id="JALKFT010000014">
    <property type="protein sequence ID" value="MCK9877065.1"/>
    <property type="molecule type" value="Genomic_DNA"/>
</dbReference>
<keyword evidence="3 9" id="KW-0633">Potassium transport</keyword>
<dbReference type="HAMAP" id="MF_00275">
    <property type="entry name" value="KdpA"/>
    <property type="match status" value="1"/>
</dbReference>
<evidence type="ECO:0000256" key="6">
    <source>
        <dbReference type="ARBA" id="ARBA00022989"/>
    </source>
</evidence>
<evidence type="ECO:0000256" key="3">
    <source>
        <dbReference type="ARBA" id="ARBA00022538"/>
    </source>
</evidence>
<evidence type="ECO:0000256" key="5">
    <source>
        <dbReference type="ARBA" id="ARBA00022958"/>
    </source>
</evidence>
<feature type="transmembrane region" description="Helical" evidence="9">
    <location>
        <begin position="61"/>
        <end position="79"/>
    </location>
</feature>
<evidence type="ECO:0000256" key="4">
    <source>
        <dbReference type="ARBA" id="ARBA00022692"/>
    </source>
</evidence>
<reference evidence="10 11" key="1">
    <citation type="submission" date="2022-04" db="EMBL/GenBank/DDBJ databases">
        <title>Genome diversity in the genus Frankia.</title>
        <authorList>
            <person name="Carlos-Shanley C."/>
            <person name="Hahn D."/>
        </authorList>
    </citation>
    <scope>NUCLEOTIDE SEQUENCE [LARGE SCALE GENOMIC DNA]</scope>
    <source>
        <strain evidence="10 11">Ag45/Mut15</strain>
    </source>
</reference>
<keyword evidence="11" id="KW-1185">Reference proteome</keyword>
<keyword evidence="2 9" id="KW-1003">Cell membrane</keyword>
<keyword evidence="1 9" id="KW-0813">Transport</keyword>
<comment type="function">
    <text evidence="9">Part of the high-affinity ATP-driven potassium transport (or Kdp) system, which catalyzes the hydrolysis of ATP coupled with the electrogenic transport of potassium into the cytoplasm. This subunit binds the extracellular potassium ions and delivers the ions to the membrane domain of KdpB through an intramembrane tunnel.</text>
</comment>
<comment type="caution">
    <text evidence="10">The sequence shown here is derived from an EMBL/GenBank/DDBJ whole genome shotgun (WGS) entry which is preliminary data.</text>
</comment>
<dbReference type="PIRSF" id="PIRSF001294">
    <property type="entry name" value="K_ATPaseA"/>
    <property type="match status" value="1"/>
</dbReference>
<evidence type="ECO:0000256" key="7">
    <source>
        <dbReference type="ARBA" id="ARBA00023065"/>
    </source>
</evidence>
<dbReference type="NCBIfam" id="TIGR00680">
    <property type="entry name" value="kdpA"/>
    <property type="match status" value="1"/>
</dbReference>
<feature type="transmembrane region" description="Helical" evidence="9">
    <location>
        <begin position="192"/>
        <end position="210"/>
    </location>
</feature>
<keyword evidence="5 9" id="KW-0630">Potassium</keyword>
<feature type="transmembrane region" description="Helical" evidence="9">
    <location>
        <begin position="129"/>
        <end position="151"/>
    </location>
</feature>
<feature type="transmembrane region" description="Helical" evidence="9">
    <location>
        <begin position="91"/>
        <end position="109"/>
    </location>
</feature>
<feature type="transmembrane region" description="Helical" evidence="9">
    <location>
        <begin position="265"/>
        <end position="284"/>
    </location>
</feature>
<keyword evidence="7 9" id="KW-0406">Ion transport</keyword>
<feature type="transmembrane region" description="Helical" evidence="9">
    <location>
        <begin position="392"/>
        <end position="410"/>
    </location>
</feature>
<evidence type="ECO:0000256" key="9">
    <source>
        <dbReference type="HAMAP-Rule" id="MF_00275"/>
    </source>
</evidence>
<evidence type="ECO:0000256" key="2">
    <source>
        <dbReference type="ARBA" id="ARBA00022475"/>
    </source>
</evidence>
<evidence type="ECO:0000256" key="1">
    <source>
        <dbReference type="ARBA" id="ARBA00022448"/>
    </source>
</evidence>
<organism evidence="10 11">
    <name type="scientific">Frankia umida</name>
    <dbReference type="NCBI Taxonomy" id="573489"/>
    <lineage>
        <taxon>Bacteria</taxon>
        <taxon>Bacillati</taxon>
        <taxon>Actinomycetota</taxon>
        <taxon>Actinomycetes</taxon>
        <taxon>Frankiales</taxon>
        <taxon>Frankiaceae</taxon>
        <taxon>Frankia</taxon>
    </lineage>
</organism>
<accession>A0ABT0JZU5</accession>
<dbReference type="RefSeq" id="WP_248825359.1">
    <property type="nucleotide sequence ID" value="NZ_JALKFT010000014.1"/>
</dbReference>
<feature type="transmembrane region" description="Helical" evidence="9">
    <location>
        <begin position="539"/>
        <end position="560"/>
    </location>
</feature>
<dbReference type="InterPro" id="IPR004623">
    <property type="entry name" value="KdpA"/>
</dbReference>
<comment type="subcellular location">
    <subcellularLocation>
        <location evidence="9">Cell membrane</location>
        <topology evidence="9">Multi-pass membrane protein</topology>
    </subcellularLocation>
</comment>
<feature type="transmembrane region" description="Helical" evidence="9">
    <location>
        <begin position="496"/>
        <end position="519"/>
    </location>
</feature>
<dbReference type="PANTHER" id="PTHR30607:SF2">
    <property type="entry name" value="POTASSIUM-TRANSPORTING ATPASE POTASSIUM-BINDING SUBUNIT"/>
    <property type="match status" value="1"/>
</dbReference>
<dbReference type="PANTHER" id="PTHR30607">
    <property type="entry name" value="POTASSIUM-TRANSPORTING ATPASE A CHAIN"/>
    <property type="match status" value="1"/>
</dbReference>
<evidence type="ECO:0000313" key="11">
    <source>
        <dbReference type="Proteomes" id="UP001201873"/>
    </source>
</evidence>
<gene>
    <name evidence="9 10" type="primary">kdpA</name>
    <name evidence="10" type="ORF">MXD59_15000</name>
</gene>